<dbReference type="Proteomes" id="UP000236161">
    <property type="component" value="Unassembled WGS sequence"/>
</dbReference>
<feature type="zinc finger region" description="FLZ-type" evidence="3">
    <location>
        <begin position="340"/>
        <end position="384"/>
    </location>
</feature>
<keyword evidence="2" id="KW-0479">Metal-binding</keyword>
<evidence type="ECO:0000259" key="5">
    <source>
        <dbReference type="PROSITE" id="PS51795"/>
    </source>
</evidence>
<name>A0A2I0B9P5_9ASPA</name>
<dbReference type="STRING" id="1088818.A0A2I0B9P5"/>
<evidence type="ECO:0000256" key="3">
    <source>
        <dbReference type="PROSITE-ProRule" id="PRU01131"/>
    </source>
</evidence>
<gene>
    <name evidence="6" type="ORF">AXF42_Ash007268</name>
</gene>
<sequence length="412" mass="46001">MLVARKEEKGRVVLNKTSFFCQLVLLLVCFLHQLHLRREKEEERGRGRRRKRGKKTMLRKRSRAVQEHSRRQLKGNLTSDSSSSNFAGEQKSKSSPFFSVPGLFVSFTSKPIAESDSMRSPTSPLDYRLFSNLGSSLVRSPRSPGRSWDCSRVGLGLVDSLATDDQKLPGRSESKKILLGSQMRMIKKNHFSSISDHLPKSLPVNYGLSSQSQIGSSKSELEEVGKIDSSSNHTQMYQNPKPNSDVSFPKSLSDSFPLSSESIRGCMGSLSASEIELSEDYTCIISHGPNPKTIHIFGDCILEGYTIEPQDHKNNLGGKGENSHWAVNSSEHSPPFPSKDFLSFCFSCKKKLEEGRDIYMYRGEEAFCSSVCRDQEISMEEEMEMEKSATGSCDSPSAASLHEDLCLSGYQF</sequence>
<dbReference type="AlphaFoldDB" id="A0A2I0B9P5"/>
<feature type="compositionally biased region" description="Polar residues" evidence="4">
    <location>
        <begin position="228"/>
        <end position="246"/>
    </location>
</feature>
<comment type="similarity">
    <text evidence="1">Belongs to the FLZ family.</text>
</comment>
<dbReference type="PROSITE" id="PS51795">
    <property type="entry name" value="ZF_FLZ"/>
    <property type="match status" value="1"/>
</dbReference>
<organism evidence="6 7">
    <name type="scientific">Apostasia shenzhenica</name>
    <dbReference type="NCBI Taxonomy" id="1088818"/>
    <lineage>
        <taxon>Eukaryota</taxon>
        <taxon>Viridiplantae</taxon>
        <taxon>Streptophyta</taxon>
        <taxon>Embryophyta</taxon>
        <taxon>Tracheophyta</taxon>
        <taxon>Spermatophyta</taxon>
        <taxon>Magnoliopsida</taxon>
        <taxon>Liliopsida</taxon>
        <taxon>Asparagales</taxon>
        <taxon>Orchidaceae</taxon>
        <taxon>Apostasioideae</taxon>
        <taxon>Apostasia</taxon>
    </lineage>
</organism>
<evidence type="ECO:0000256" key="2">
    <source>
        <dbReference type="ARBA" id="ARBA00022723"/>
    </source>
</evidence>
<dbReference type="OrthoDB" id="685855at2759"/>
<feature type="compositionally biased region" description="Polar residues" evidence="4">
    <location>
        <begin position="75"/>
        <end position="94"/>
    </location>
</feature>
<reference evidence="6 7" key="1">
    <citation type="journal article" date="2017" name="Nature">
        <title>The Apostasia genome and the evolution of orchids.</title>
        <authorList>
            <person name="Zhang G.Q."/>
            <person name="Liu K.W."/>
            <person name="Li Z."/>
            <person name="Lohaus R."/>
            <person name="Hsiao Y.Y."/>
            <person name="Niu S.C."/>
            <person name="Wang J.Y."/>
            <person name="Lin Y.C."/>
            <person name="Xu Q."/>
            <person name="Chen L.J."/>
            <person name="Yoshida K."/>
            <person name="Fujiwara S."/>
            <person name="Wang Z.W."/>
            <person name="Zhang Y.Q."/>
            <person name="Mitsuda N."/>
            <person name="Wang M."/>
            <person name="Liu G.H."/>
            <person name="Pecoraro L."/>
            <person name="Huang H.X."/>
            <person name="Xiao X.J."/>
            <person name="Lin M."/>
            <person name="Wu X.Y."/>
            <person name="Wu W.L."/>
            <person name="Chen Y.Y."/>
            <person name="Chang S.B."/>
            <person name="Sakamoto S."/>
            <person name="Ohme-Takagi M."/>
            <person name="Yagi M."/>
            <person name="Zeng S.J."/>
            <person name="Shen C.Y."/>
            <person name="Yeh C.M."/>
            <person name="Luo Y.B."/>
            <person name="Tsai W.C."/>
            <person name="Van de Peer Y."/>
            <person name="Liu Z.J."/>
        </authorList>
    </citation>
    <scope>NUCLEOTIDE SEQUENCE [LARGE SCALE GENOMIC DNA]</scope>
    <source>
        <strain evidence="7">cv. Shenzhen</strain>
        <tissue evidence="6">Stem</tissue>
    </source>
</reference>
<evidence type="ECO:0000256" key="1">
    <source>
        <dbReference type="ARBA" id="ARBA00009374"/>
    </source>
</evidence>
<feature type="region of interest" description="Disordered" evidence="4">
    <location>
        <begin position="213"/>
        <end position="250"/>
    </location>
</feature>
<feature type="region of interest" description="Disordered" evidence="4">
    <location>
        <begin position="40"/>
        <end position="94"/>
    </location>
</feature>
<dbReference type="EMBL" id="KZ451903">
    <property type="protein sequence ID" value="PKA64523.1"/>
    <property type="molecule type" value="Genomic_DNA"/>
</dbReference>
<dbReference type="PANTHER" id="PTHR46868">
    <property type="entry name" value="FCS-LIKE ZINC FINGER 11"/>
    <property type="match status" value="1"/>
</dbReference>
<dbReference type="InterPro" id="IPR044585">
    <property type="entry name" value="FLZ10/11"/>
</dbReference>
<keyword evidence="7" id="KW-1185">Reference proteome</keyword>
<dbReference type="GO" id="GO:0046872">
    <property type="term" value="F:metal ion binding"/>
    <property type="evidence" value="ECO:0007669"/>
    <property type="project" value="UniProtKB-KW"/>
</dbReference>
<feature type="region of interest" description="Disordered" evidence="4">
    <location>
        <begin position="313"/>
        <end position="335"/>
    </location>
</feature>
<dbReference type="PANTHER" id="PTHR46868:SF3">
    <property type="entry name" value="FCS-LIKE ZINC FINGER 11"/>
    <property type="match status" value="1"/>
</dbReference>
<dbReference type="Pfam" id="PF04570">
    <property type="entry name" value="zf-FLZ"/>
    <property type="match status" value="1"/>
</dbReference>
<accession>A0A2I0B9P5</accession>
<protein>
    <recommendedName>
        <fullName evidence="5">FLZ-type domain-containing protein</fullName>
    </recommendedName>
</protein>
<evidence type="ECO:0000256" key="4">
    <source>
        <dbReference type="SAM" id="MobiDB-lite"/>
    </source>
</evidence>
<proteinExistence type="inferred from homology"/>
<evidence type="ECO:0000313" key="6">
    <source>
        <dbReference type="EMBL" id="PKA64523.1"/>
    </source>
</evidence>
<dbReference type="InterPro" id="IPR007650">
    <property type="entry name" value="Zf-FLZ_dom"/>
</dbReference>
<feature type="compositionally biased region" description="Basic residues" evidence="4">
    <location>
        <begin position="46"/>
        <end position="63"/>
    </location>
</feature>
<evidence type="ECO:0000313" key="7">
    <source>
        <dbReference type="Proteomes" id="UP000236161"/>
    </source>
</evidence>
<feature type="domain" description="FLZ-type" evidence="5">
    <location>
        <begin position="340"/>
        <end position="384"/>
    </location>
</feature>